<dbReference type="AlphaFoldDB" id="A0A2Z4LR12"/>
<keyword evidence="3" id="KW-1185">Reference proteome</keyword>
<evidence type="ECO:0000259" key="1">
    <source>
        <dbReference type="Pfam" id="PF19580"/>
    </source>
</evidence>
<sequence>MHFLRYLLVILFVPLFSNSQKTYKVRTVAFYNVENLFDIVNDSLVFDNGRTPEGRYQWTQEKYERKIKHISSVISKIGSETTGTSPDIIGLCEVENRGVLEDLIHHANLTNKDYGIVHFDSPDMRGIDVALLFKKSAYLPTSFKSHRLLLFDAMGDRIYTRDQLVVGGIMDDEAFYFIVNHWPSRRGGAVKSKPNRIKAALLNKRIIDSIQQLDFNAKIIAMGDFNDDPRDDSLKRILKTSDHVTSQDTLELYNPMEKLYKKGLGSLAYRDKWNLFDQFFMTANLVSQNKETYSYWKAGIYSPAYLKTKKGRFKGYPFRSFSGTNYTGGYSDHFPVYLHLIKAFSDFSPEDDSHTRGNDMN</sequence>
<dbReference type="GO" id="GO:0003824">
    <property type="term" value="F:catalytic activity"/>
    <property type="evidence" value="ECO:0007669"/>
    <property type="project" value="InterPro"/>
</dbReference>
<reference evidence="2 3" key="1">
    <citation type="submission" date="2018-06" db="EMBL/GenBank/DDBJ databases">
        <title>Spongiibacterium sp. HME9304 Genome sequencing and assembly.</title>
        <authorList>
            <person name="Kang H."/>
            <person name="Kim H."/>
            <person name="Joh K."/>
        </authorList>
    </citation>
    <scope>NUCLEOTIDE SEQUENCE [LARGE SCALE GENOMIC DNA]</scope>
    <source>
        <strain evidence="2 3">HME9304</strain>
    </source>
</reference>
<dbReference type="Gene3D" id="3.60.10.10">
    <property type="entry name" value="Endonuclease/exonuclease/phosphatase"/>
    <property type="match status" value="1"/>
</dbReference>
<evidence type="ECO:0000313" key="3">
    <source>
        <dbReference type="Proteomes" id="UP000248536"/>
    </source>
</evidence>
<organism evidence="2 3">
    <name type="scientific">Flagellimonas maritima</name>
    <dbReference type="NCBI Taxonomy" id="1383885"/>
    <lineage>
        <taxon>Bacteria</taxon>
        <taxon>Pseudomonadati</taxon>
        <taxon>Bacteroidota</taxon>
        <taxon>Flavobacteriia</taxon>
        <taxon>Flavobacteriales</taxon>
        <taxon>Flavobacteriaceae</taxon>
        <taxon>Flagellimonas</taxon>
    </lineage>
</organism>
<gene>
    <name evidence="2" type="ORF">HME9304_01256</name>
</gene>
<dbReference type="OrthoDB" id="9802724at2"/>
<dbReference type="Pfam" id="PF19580">
    <property type="entry name" value="Exo_endo_phos_3"/>
    <property type="match status" value="1"/>
</dbReference>
<dbReference type="InterPro" id="IPR005135">
    <property type="entry name" value="Endo/exonuclease/phosphatase"/>
</dbReference>
<accession>A0A2Z4LR12</accession>
<dbReference type="InterPro" id="IPR036691">
    <property type="entry name" value="Endo/exonu/phosph_ase_sf"/>
</dbReference>
<dbReference type="PANTHER" id="PTHR42834">
    <property type="entry name" value="ENDONUCLEASE/EXONUCLEASE/PHOSPHATASE FAMILY PROTEIN (AFU_ORTHOLOGUE AFUA_3G09210)"/>
    <property type="match status" value="1"/>
</dbReference>
<evidence type="ECO:0000313" key="2">
    <source>
        <dbReference type="EMBL" id="AWX44256.1"/>
    </source>
</evidence>
<dbReference type="EMBL" id="CP030104">
    <property type="protein sequence ID" value="AWX44256.1"/>
    <property type="molecule type" value="Genomic_DNA"/>
</dbReference>
<proteinExistence type="predicted"/>
<name>A0A2Z4LR12_9FLAO</name>
<feature type="domain" description="Endonuclease/exonuclease/phosphatase" evidence="1">
    <location>
        <begin position="27"/>
        <end position="342"/>
    </location>
</feature>
<dbReference type="SUPFAM" id="SSF56219">
    <property type="entry name" value="DNase I-like"/>
    <property type="match status" value="1"/>
</dbReference>
<dbReference type="PANTHER" id="PTHR42834:SF1">
    <property type="entry name" value="ENDONUCLEASE_EXONUCLEASE_PHOSPHATASE FAMILY PROTEIN (AFU_ORTHOLOGUE AFUA_3G09210)"/>
    <property type="match status" value="1"/>
</dbReference>
<dbReference type="KEGG" id="spon:HME9304_01256"/>
<dbReference type="RefSeq" id="WP_112377746.1">
    <property type="nucleotide sequence ID" value="NZ_CP030104.1"/>
</dbReference>
<protein>
    <recommendedName>
        <fullName evidence="1">Endonuclease/exonuclease/phosphatase domain-containing protein</fullName>
    </recommendedName>
</protein>
<dbReference type="Proteomes" id="UP000248536">
    <property type="component" value="Chromosome"/>
</dbReference>